<feature type="transmembrane region" description="Helical" evidence="1">
    <location>
        <begin position="72"/>
        <end position="93"/>
    </location>
</feature>
<name>A0A6J4QHA8_9ACTN</name>
<feature type="transmembrane region" description="Helical" evidence="1">
    <location>
        <begin position="6"/>
        <end position="23"/>
    </location>
</feature>
<feature type="transmembrane region" description="Helical" evidence="1">
    <location>
        <begin position="144"/>
        <end position="165"/>
    </location>
</feature>
<organism evidence="3">
    <name type="scientific">uncultured Rubrobacteraceae bacterium</name>
    <dbReference type="NCBI Taxonomy" id="349277"/>
    <lineage>
        <taxon>Bacteria</taxon>
        <taxon>Bacillati</taxon>
        <taxon>Actinomycetota</taxon>
        <taxon>Rubrobacteria</taxon>
        <taxon>Rubrobacterales</taxon>
        <taxon>Rubrobacteraceae</taxon>
        <taxon>environmental samples</taxon>
    </lineage>
</organism>
<dbReference type="Pfam" id="PF02517">
    <property type="entry name" value="Rce1-like"/>
    <property type="match status" value="1"/>
</dbReference>
<keyword evidence="1" id="KW-0472">Membrane</keyword>
<keyword evidence="1" id="KW-1133">Transmembrane helix</keyword>
<reference evidence="3" key="1">
    <citation type="submission" date="2020-02" db="EMBL/GenBank/DDBJ databases">
        <authorList>
            <person name="Meier V. D."/>
        </authorList>
    </citation>
    <scope>NUCLEOTIDE SEQUENCE</scope>
    <source>
        <strain evidence="3">AVDCRST_MAG28</strain>
    </source>
</reference>
<keyword evidence="1" id="KW-0812">Transmembrane</keyword>
<feature type="domain" description="CAAX prenyl protease 2/Lysostaphin resistance protein A-like" evidence="2">
    <location>
        <begin position="274"/>
        <end position="356"/>
    </location>
</feature>
<accession>A0A6J4QHA8</accession>
<dbReference type="EMBL" id="CADCVE010000015">
    <property type="protein sequence ID" value="CAA9444214.1"/>
    <property type="molecule type" value="Genomic_DNA"/>
</dbReference>
<dbReference type="AlphaFoldDB" id="A0A6J4QHA8"/>
<feature type="transmembrane region" description="Helical" evidence="1">
    <location>
        <begin position="225"/>
        <end position="249"/>
    </location>
</feature>
<feature type="transmembrane region" description="Helical" evidence="1">
    <location>
        <begin position="269"/>
        <end position="289"/>
    </location>
</feature>
<feature type="transmembrane region" description="Helical" evidence="1">
    <location>
        <begin position="344"/>
        <end position="364"/>
    </location>
</feature>
<evidence type="ECO:0000313" key="3">
    <source>
        <dbReference type="EMBL" id="CAA9444214.1"/>
    </source>
</evidence>
<feature type="transmembrane region" description="Helical" evidence="1">
    <location>
        <begin position="296"/>
        <end position="314"/>
    </location>
</feature>
<sequence length="367" mass="38875">MEELGALLQALLIILFFGGLSLLAQWGRKNRGAEVSLIVSVLFASFLVAALGAVVALVGVSDAVPSSEASTGLIVGSGAIILLAGVAGIGLCIPPIRRVARQRYNATARHGEDSVVQDSLASSTDRYSISEDADGWWSDPPTFFALWAFVNIFAINAVFLLVFALEPEGARSTLASAGRVSFFIVFSSQLPLVVVALCGVGIGVRRSFRETLARLGYGPITLPQLGIVALFIVGALLVSTAFDALFAVLQPDLFEQVGEVSEGLFSPEGLSPASVILFALLIGIGASLGEETLFRGALQPRLGIILTSVLWAIIHVQYGPSVLLINIFVLSLALGFLRKRINTTATFLVHASYNFLTVLLSYFLGGY</sequence>
<dbReference type="GO" id="GO:0080120">
    <property type="term" value="P:CAAX-box protein maturation"/>
    <property type="evidence" value="ECO:0007669"/>
    <property type="project" value="UniProtKB-ARBA"/>
</dbReference>
<feature type="transmembrane region" description="Helical" evidence="1">
    <location>
        <begin position="35"/>
        <end position="60"/>
    </location>
</feature>
<protein>
    <recommendedName>
        <fullName evidence="2">CAAX prenyl protease 2/Lysostaphin resistance protein A-like domain-containing protein</fullName>
    </recommendedName>
</protein>
<dbReference type="GO" id="GO:0004175">
    <property type="term" value="F:endopeptidase activity"/>
    <property type="evidence" value="ECO:0007669"/>
    <property type="project" value="UniProtKB-ARBA"/>
</dbReference>
<proteinExistence type="predicted"/>
<gene>
    <name evidence="3" type="ORF">AVDCRST_MAG28-819</name>
</gene>
<evidence type="ECO:0000259" key="2">
    <source>
        <dbReference type="Pfam" id="PF02517"/>
    </source>
</evidence>
<feature type="transmembrane region" description="Helical" evidence="1">
    <location>
        <begin position="180"/>
        <end position="204"/>
    </location>
</feature>
<evidence type="ECO:0000256" key="1">
    <source>
        <dbReference type="SAM" id="Phobius"/>
    </source>
</evidence>
<dbReference type="InterPro" id="IPR003675">
    <property type="entry name" value="Rce1/LyrA-like_dom"/>
</dbReference>